<reference evidence="2" key="1">
    <citation type="submission" date="2021-09" db="EMBL/GenBank/DDBJ databases">
        <title>The genome of Mauremys mutica provides insights into the evolution of semi-aquatic lifestyle.</title>
        <authorList>
            <person name="Gong S."/>
            <person name="Gao Y."/>
        </authorList>
    </citation>
    <scope>NUCLEOTIDE SEQUENCE</scope>
    <source>
        <strain evidence="2">MM-2020</strain>
        <tissue evidence="2">Muscle</tissue>
    </source>
</reference>
<keyword evidence="3" id="KW-1185">Reference proteome</keyword>
<protein>
    <submittedName>
        <fullName evidence="2">Uncharacterized protein</fullName>
    </submittedName>
</protein>
<proteinExistence type="predicted"/>
<sequence>MRRAARESSSSGGLKGGGLRLGETMRDRTQEFREDDGSSDDEEAERVVLVVKPGSAKSKDEGEPPDEFFQTARGIREALKTLEGKVKDLEKHQTTILATPLPEDSKPGGRGGGQESFQH</sequence>
<dbReference type="AlphaFoldDB" id="A0A9D3X3T2"/>
<evidence type="ECO:0000313" key="2">
    <source>
        <dbReference type="EMBL" id="KAH1172040.1"/>
    </source>
</evidence>
<feature type="compositionally biased region" description="Basic and acidic residues" evidence="1">
    <location>
        <begin position="23"/>
        <end position="36"/>
    </location>
</feature>
<accession>A0A9D3X3T2</accession>
<dbReference type="EMBL" id="JAHDVG010000483">
    <property type="protein sequence ID" value="KAH1172040.1"/>
    <property type="molecule type" value="Genomic_DNA"/>
</dbReference>
<feature type="region of interest" description="Disordered" evidence="1">
    <location>
        <begin position="1"/>
        <end position="45"/>
    </location>
</feature>
<feature type="region of interest" description="Disordered" evidence="1">
    <location>
        <begin position="95"/>
        <end position="119"/>
    </location>
</feature>
<dbReference type="Proteomes" id="UP000827986">
    <property type="component" value="Unassembled WGS sequence"/>
</dbReference>
<organism evidence="2 3">
    <name type="scientific">Mauremys mutica</name>
    <name type="common">yellowpond turtle</name>
    <dbReference type="NCBI Taxonomy" id="74926"/>
    <lineage>
        <taxon>Eukaryota</taxon>
        <taxon>Metazoa</taxon>
        <taxon>Chordata</taxon>
        <taxon>Craniata</taxon>
        <taxon>Vertebrata</taxon>
        <taxon>Euteleostomi</taxon>
        <taxon>Archelosauria</taxon>
        <taxon>Testudinata</taxon>
        <taxon>Testudines</taxon>
        <taxon>Cryptodira</taxon>
        <taxon>Durocryptodira</taxon>
        <taxon>Testudinoidea</taxon>
        <taxon>Geoemydidae</taxon>
        <taxon>Geoemydinae</taxon>
        <taxon>Mauremys</taxon>
    </lineage>
</organism>
<evidence type="ECO:0000313" key="3">
    <source>
        <dbReference type="Proteomes" id="UP000827986"/>
    </source>
</evidence>
<gene>
    <name evidence="2" type="ORF">KIL84_007658</name>
</gene>
<name>A0A9D3X3T2_9SAUR</name>
<feature type="compositionally biased region" description="Gly residues" evidence="1">
    <location>
        <begin position="108"/>
        <end position="119"/>
    </location>
</feature>
<evidence type="ECO:0000256" key="1">
    <source>
        <dbReference type="SAM" id="MobiDB-lite"/>
    </source>
</evidence>
<comment type="caution">
    <text evidence="2">The sequence shown here is derived from an EMBL/GenBank/DDBJ whole genome shotgun (WGS) entry which is preliminary data.</text>
</comment>